<gene>
    <name evidence="1" type="ORF">MNB_SM-4-62</name>
</gene>
<dbReference type="EMBL" id="FPHF01000061">
    <property type="protein sequence ID" value="SFV61866.1"/>
    <property type="molecule type" value="Genomic_DNA"/>
</dbReference>
<accession>A0A1W1C7W7</accession>
<evidence type="ECO:0000313" key="1">
    <source>
        <dbReference type="EMBL" id="SFV61866.1"/>
    </source>
</evidence>
<dbReference type="AlphaFoldDB" id="A0A1W1C7W7"/>
<evidence type="ECO:0008006" key="2">
    <source>
        <dbReference type="Google" id="ProtNLM"/>
    </source>
</evidence>
<sequence length="119" mass="13655">MKVILRRVTKTPLDFDVKSDEITFKGYLQYHGGKLILLKANLQGSILKDCDVCAEEFKIPLDENIELFISDGMYKDEDGINLDVIESFDGEVEIEELLHSEVELIRSDYHSCDECKHSN</sequence>
<protein>
    <recommendedName>
        <fullName evidence="2">DUF177 domain-containing protein</fullName>
    </recommendedName>
</protein>
<reference evidence="1" key="1">
    <citation type="submission" date="2016-10" db="EMBL/GenBank/DDBJ databases">
        <authorList>
            <person name="de Groot N.N."/>
        </authorList>
    </citation>
    <scope>NUCLEOTIDE SEQUENCE</scope>
</reference>
<proteinExistence type="predicted"/>
<name>A0A1W1C7W7_9ZZZZ</name>
<organism evidence="1">
    <name type="scientific">hydrothermal vent metagenome</name>
    <dbReference type="NCBI Taxonomy" id="652676"/>
    <lineage>
        <taxon>unclassified sequences</taxon>
        <taxon>metagenomes</taxon>
        <taxon>ecological metagenomes</taxon>
    </lineage>
</organism>